<evidence type="ECO:0000313" key="1">
    <source>
        <dbReference type="EMBL" id="KAJ8444146.1"/>
    </source>
</evidence>
<keyword evidence="2" id="KW-1185">Reference proteome</keyword>
<comment type="caution">
    <text evidence="1">The sequence shown here is derived from an EMBL/GenBank/DDBJ whole genome shotgun (WGS) entry which is preliminary data.</text>
</comment>
<proteinExistence type="predicted"/>
<dbReference type="Proteomes" id="UP001153076">
    <property type="component" value="Unassembled WGS sequence"/>
</dbReference>
<accession>A0A9Q1KGZ6</accession>
<evidence type="ECO:0000313" key="2">
    <source>
        <dbReference type="Proteomes" id="UP001153076"/>
    </source>
</evidence>
<reference evidence="1" key="1">
    <citation type="submission" date="2022-04" db="EMBL/GenBank/DDBJ databases">
        <title>Carnegiea gigantea Genome sequencing and assembly v2.</title>
        <authorList>
            <person name="Copetti D."/>
            <person name="Sanderson M.J."/>
            <person name="Burquez A."/>
            <person name="Wojciechowski M.F."/>
        </authorList>
    </citation>
    <scope>NUCLEOTIDE SEQUENCE</scope>
    <source>
        <strain evidence="1">SGP5-SGP5p</strain>
        <tissue evidence="1">Aerial part</tissue>
    </source>
</reference>
<dbReference type="EMBL" id="JAKOGI010000105">
    <property type="protein sequence ID" value="KAJ8444146.1"/>
    <property type="molecule type" value="Genomic_DNA"/>
</dbReference>
<organism evidence="1 2">
    <name type="scientific">Carnegiea gigantea</name>
    <dbReference type="NCBI Taxonomy" id="171969"/>
    <lineage>
        <taxon>Eukaryota</taxon>
        <taxon>Viridiplantae</taxon>
        <taxon>Streptophyta</taxon>
        <taxon>Embryophyta</taxon>
        <taxon>Tracheophyta</taxon>
        <taxon>Spermatophyta</taxon>
        <taxon>Magnoliopsida</taxon>
        <taxon>eudicotyledons</taxon>
        <taxon>Gunneridae</taxon>
        <taxon>Pentapetalae</taxon>
        <taxon>Caryophyllales</taxon>
        <taxon>Cactineae</taxon>
        <taxon>Cactaceae</taxon>
        <taxon>Cactoideae</taxon>
        <taxon>Echinocereeae</taxon>
        <taxon>Carnegiea</taxon>
    </lineage>
</organism>
<protein>
    <submittedName>
        <fullName evidence="1">Uncharacterized protein</fullName>
    </submittedName>
</protein>
<dbReference type="AlphaFoldDB" id="A0A9Q1KGZ6"/>
<name>A0A9Q1KGZ6_9CARY</name>
<sequence length="160" mass="17947">MDSDLTELRWSTFELWVWYNRRRIMRARLQKIESDWPEGDGSEYHHGLCPNFDLLVVMRYGHNLHIPEMTQAVFYAIVLNNAAKLGLSRPNDEVMSTCNNSSMDGVPTCSSLDGASTSTFLRGPSSSSRRAVLRKSGCAQIQPVLDVMANGTVFPRPPPT</sequence>
<gene>
    <name evidence="1" type="ORF">Cgig2_029921</name>
</gene>